<dbReference type="InterPro" id="IPR001633">
    <property type="entry name" value="EAL_dom"/>
</dbReference>
<dbReference type="OrthoDB" id="5894408at2"/>
<dbReference type="PROSITE" id="PS50885">
    <property type="entry name" value="HAMP"/>
    <property type="match status" value="1"/>
</dbReference>
<keyword evidence="1" id="KW-0472">Membrane</keyword>
<dbReference type="Pfam" id="PF00563">
    <property type="entry name" value="EAL"/>
    <property type="match status" value="1"/>
</dbReference>
<dbReference type="EMBL" id="FNEM01000001">
    <property type="protein sequence ID" value="SDI37832.1"/>
    <property type="molecule type" value="Genomic_DNA"/>
</dbReference>
<dbReference type="InterPro" id="IPR043128">
    <property type="entry name" value="Rev_trsase/Diguanyl_cyclase"/>
</dbReference>
<accession>A0A1G8K318</accession>
<dbReference type="Gene3D" id="3.20.20.450">
    <property type="entry name" value="EAL domain"/>
    <property type="match status" value="1"/>
</dbReference>
<evidence type="ECO:0000313" key="4">
    <source>
        <dbReference type="EMBL" id="SDI37832.1"/>
    </source>
</evidence>
<dbReference type="InterPro" id="IPR000160">
    <property type="entry name" value="GGDEF_dom"/>
</dbReference>
<reference evidence="5" key="1">
    <citation type="submission" date="2016-10" db="EMBL/GenBank/DDBJ databases">
        <authorList>
            <person name="Varghese N."/>
            <person name="Submissions S."/>
        </authorList>
    </citation>
    <scope>NUCLEOTIDE SEQUENCE [LARGE SCALE GENOMIC DNA]</scope>
    <source>
        <strain evidence="5">DSM 23317</strain>
    </source>
</reference>
<evidence type="ECO:0000259" key="3">
    <source>
        <dbReference type="PROSITE" id="PS50885"/>
    </source>
</evidence>
<dbReference type="InterPro" id="IPR042461">
    <property type="entry name" value="LapD_MoxY_peri_C"/>
</dbReference>
<proteinExistence type="predicted"/>
<protein>
    <submittedName>
        <fullName evidence="4">EAL domain, c-di-GMP-specific phosphodiesterase class I (Or its enzymatically inactive variant)</fullName>
    </submittedName>
</protein>
<dbReference type="Pfam" id="PF16448">
    <property type="entry name" value="LapD_MoxY_N"/>
    <property type="match status" value="1"/>
</dbReference>
<dbReference type="SUPFAM" id="SSF55073">
    <property type="entry name" value="Nucleotide cyclase"/>
    <property type="match status" value="1"/>
</dbReference>
<dbReference type="Gene3D" id="3.30.110.200">
    <property type="match status" value="1"/>
</dbReference>
<dbReference type="GO" id="GO:0007165">
    <property type="term" value="P:signal transduction"/>
    <property type="evidence" value="ECO:0007669"/>
    <property type="project" value="InterPro"/>
</dbReference>
<dbReference type="Gene3D" id="6.20.270.20">
    <property type="entry name" value="LapD/MoxY periplasmic domain"/>
    <property type="match status" value="1"/>
</dbReference>
<dbReference type="SUPFAM" id="SSF141868">
    <property type="entry name" value="EAL domain-like"/>
    <property type="match status" value="1"/>
</dbReference>
<keyword evidence="5" id="KW-1185">Reference proteome</keyword>
<name>A0A1G8K318_9GAMM</name>
<dbReference type="InterPro" id="IPR035919">
    <property type="entry name" value="EAL_sf"/>
</dbReference>
<feature type="domain" description="EAL" evidence="2">
    <location>
        <begin position="392"/>
        <end position="642"/>
    </location>
</feature>
<dbReference type="GO" id="GO:0016020">
    <property type="term" value="C:membrane"/>
    <property type="evidence" value="ECO:0007669"/>
    <property type="project" value="InterPro"/>
</dbReference>
<dbReference type="InterPro" id="IPR050706">
    <property type="entry name" value="Cyclic-di-GMP_PDE-like"/>
</dbReference>
<dbReference type="InterPro" id="IPR029787">
    <property type="entry name" value="Nucleotide_cyclase"/>
</dbReference>
<dbReference type="GO" id="GO:0071111">
    <property type="term" value="F:cyclic-guanylate-specific phosphodiesterase activity"/>
    <property type="evidence" value="ECO:0007669"/>
    <property type="project" value="InterPro"/>
</dbReference>
<evidence type="ECO:0000259" key="2">
    <source>
        <dbReference type="PROSITE" id="PS50883"/>
    </source>
</evidence>
<dbReference type="Gene3D" id="6.10.340.10">
    <property type="match status" value="1"/>
</dbReference>
<evidence type="ECO:0000256" key="1">
    <source>
        <dbReference type="SAM" id="Phobius"/>
    </source>
</evidence>
<dbReference type="SMART" id="SM00267">
    <property type="entry name" value="GGDEF"/>
    <property type="match status" value="1"/>
</dbReference>
<gene>
    <name evidence="4" type="ORF">SAMN04488540_101239</name>
</gene>
<dbReference type="RefSeq" id="WP_090360616.1">
    <property type="nucleotide sequence ID" value="NZ_FNEM01000001.1"/>
</dbReference>
<dbReference type="Gene3D" id="3.30.70.270">
    <property type="match status" value="1"/>
</dbReference>
<organism evidence="4 5">
    <name type="scientific">Ferrimonas sediminum</name>
    <dbReference type="NCBI Taxonomy" id="718193"/>
    <lineage>
        <taxon>Bacteria</taxon>
        <taxon>Pseudomonadati</taxon>
        <taxon>Pseudomonadota</taxon>
        <taxon>Gammaproteobacteria</taxon>
        <taxon>Alteromonadales</taxon>
        <taxon>Ferrimonadaceae</taxon>
        <taxon>Ferrimonas</taxon>
    </lineage>
</organism>
<dbReference type="SMART" id="SM00052">
    <property type="entry name" value="EAL"/>
    <property type="match status" value="1"/>
</dbReference>
<dbReference type="InterPro" id="IPR003660">
    <property type="entry name" value="HAMP_dom"/>
</dbReference>
<dbReference type="PANTHER" id="PTHR33121">
    <property type="entry name" value="CYCLIC DI-GMP PHOSPHODIESTERASE PDEF"/>
    <property type="match status" value="1"/>
</dbReference>
<feature type="transmembrane region" description="Helical" evidence="1">
    <location>
        <begin position="150"/>
        <end position="173"/>
    </location>
</feature>
<feature type="domain" description="HAMP" evidence="3">
    <location>
        <begin position="170"/>
        <end position="222"/>
    </location>
</feature>
<dbReference type="PROSITE" id="PS50883">
    <property type="entry name" value="EAL"/>
    <property type="match status" value="1"/>
</dbReference>
<dbReference type="PANTHER" id="PTHR33121:SF79">
    <property type="entry name" value="CYCLIC DI-GMP PHOSPHODIESTERASE PDED-RELATED"/>
    <property type="match status" value="1"/>
</dbReference>
<dbReference type="AlphaFoldDB" id="A0A1G8K318"/>
<evidence type="ECO:0000313" key="5">
    <source>
        <dbReference type="Proteomes" id="UP000199527"/>
    </source>
</evidence>
<dbReference type="InterPro" id="IPR032244">
    <property type="entry name" value="LapD_MoxY_N"/>
</dbReference>
<keyword evidence="1" id="KW-1133">Transmembrane helix</keyword>
<dbReference type="Proteomes" id="UP000199527">
    <property type="component" value="Unassembled WGS sequence"/>
</dbReference>
<sequence>MTLFRLLLICLVLLVASLTATTLALFVRGSQEYLVTQLASHGQDTATSFGLSLSPVLAGDDWVLAESMVDAIFDRGDFASLTLEGGGRRLERVAGTPPEVAPAWFRQWVTVQVPPRVTEINAGWRLVATLTVTVNPQPAILHLYRVTRHALMVALVVALLAIVSGAWILRWILAPLKSAQAQAEGLRRRRFIRQHKLPLLTELRALTLTMNRMVENSEQQYRHQCKRIEQLQRASFIDAETGLGNGQRGRDRLDQMLNDRELEYGVLVQVHLSGLEQLEHQLGLAAQQPLIQGVSELMRQQLARLPLARLYRMGQADFWILLPGVEAPDWAASGEQLTAALNQQVTLAGATRVVLAQQPFHFGQSVTEVEQQLHLQLQRRLSGAAEVPEAEVERADLSVQRARLARLLERVPRLLLQPVVGPQGQPLYYEVLARFFDGQCWRAPASVVVLAQRLERDQQVDLLVLEALLAQVKQQPLAATLAVNLTAASLLSAQCAPRLGRVGKQLKAFGASLAVEIPEQALLEHPDGVRFAVEQLLQQGIPVWLDHVTPAGVAELETLPVTGIKLDPGYSRHLNQQGSYESLLPLMVTAAHARGVLVVAEQVEEAEVAERLWGHQVDGLQGFALTKPRPFTEVSAADRSDS</sequence>
<keyword evidence="1" id="KW-0812">Transmembrane</keyword>